<feature type="domain" description="Amidase" evidence="1">
    <location>
        <begin position="232"/>
        <end position="413"/>
    </location>
</feature>
<dbReference type="Gene3D" id="3.90.1300.10">
    <property type="entry name" value="Amidase signature (AS) domain"/>
    <property type="match status" value="1"/>
</dbReference>
<proteinExistence type="predicted"/>
<dbReference type="SUPFAM" id="SSF75304">
    <property type="entry name" value="Amidase signature (AS) enzymes"/>
    <property type="match status" value="1"/>
</dbReference>
<dbReference type="OMA" id="QIRRMNP"/>
<protein>
    <recommendedName>
        <fullName evidence="1">Amidase domain-containing protein</fullName>
    </recommendedName>
</protein>
<sequence length="573" mass="60872">MALCLEVPLRKRQLLSLDPRLEATGVYPSAPSNFDCSKIIEITVDEIQALFLTGELTSRALIECYLQRIADFDNPITFKGEVAYATNSVIELNPTVLADADAKDAERAACLPTCNLSKIHGIPVLLKDNVAADGMNVTAGSYALLGGYHSPAFLTILILNAGGIILGKAGLSEWANFRSIYSVSGWSGRGGQVNDPYVRYFIDGQDNITDPYTNIPSAVTPGVYYNASNPGIVSGSSSGSAVAAAANMVTLTIGSETSGSILSPSQFNAVAGIKPTVGLVSRSGVVPLSASQDTAGPMCRTLTDATYLLDVIAAPDATDPVTLTQVVPAGGYAQFLNKNGLQGKKIAIGPVGPYDGADDQIMAAYAKAAEFMRSAGATVDVLPDNFTLPGDDLSTGLLLWYDFKQNIATYLSEVTWAPGVTPKNNLEDLIQFNLDNYLLEFQGGTCCRGQVAYGNFFQDIFDVAQNTSGFDDPTYMQYKANAAQTKVLIEQFFQSNGYDAITSLGDYIDDFARTQQPGVTVPLALSAAGYPLGIIFHGLSYTEGKLIEIAYAFEQGFGFGRPAPTYCDSASCS</sequence>
<gene>
    <name evidence="2" type="ORF">KFL_000070160</name>
</gene>
<organism evidence="2 3">
    <name type="scientific">Klebsormidium nitens</name>
    <name type="common">Green alga</name>
    <name type="synonym">Ulothrix nitens</name>
    <dbReference type="NCBI Taxonomy" id="105231"/>
    <lineage>
        <taxon>Eukaryota</taxon>
        <taxon>Viridiplantae</taxon>
        <taxon>Streptophyta</taxon>
        <taxon>Klebsormidiophyceae</taxon>
        <taxon>Klebsormidiales</taxon>
        <taxon>Klebsormidiaceae</taxon>
        <taxon>Klebsormidium</taxon>
    </lineage>
</organism>
<dbReference type="OrthoDB" id="566138at2759"/>
<evidence type="ECO:0000313" key="2">
    <source>
        <dbReference type="EMBL" id="GAQ78046.1"/>
    </source>
</evidence>
<evidence type="ECO:0000313" key="3">
    <source>
        <dbReference type="Proteomes" id="UP000054558"/>
    </source>
</evidence>
<feature type="domain" description="Amidase" evidence="1">
    <location>
        <begin position="84"/>
        <end position="179"/>
    </location>
</feature>
<dbReference type="InterPro" id="IPR023631">
    <property type="entry name" value="Amidase_dom"/>
</dbReference>
<dbReference type="Proteomes" id="UP000054558">
    <property type="component" value="Unassembled WGS sequence"/>
</dbReference>
<dbReference type="Pfam" id="PF01425">
    <property type="entry name" value="Amidase"/>
    <property type="match status" value="2"/>
</dbReference>
<keyword evidence="3" id="KW-1185">Reference proteome</keyword>
<dbReference type="EMBL" id="DF236956">
    <property type="protein sequence ID" value="GAQ78046.1"/>
    <property type="molecule type" value="Genomic_DNA"/>
</dbReference>
<evidence type="ECO:0000259" key="1">
    <source>
        <dbReference type="Pfam" id="PF01425"/>
    </source>
</evidence>
<dbReference type="PANTHER" id="PTHR42678:SF34">
    <property type="entry name" value="OS04G0183300 PROTEIN"/>
    <property type="match status" value="1"/>
</dbReference>
<accession>A0A1Y1HN67</accession>
<name>A0A1Y1HN67_KLENI</name>
<dbReference type="InterPro" id="IPR036928">
    <property type="entry name" value="AS_sf"/>
</dbReference>
<reference evidence="2 3" key="1">
    <citation type="journal article" date="2014" name="Nat. Commun.">
        <title>Klebsormidium flaccidum genome reveals primary factors for plant terrestrial adaptation.</title>
        <authorList>
            <person name="Hori K."/>
            <person name="Maruyama F."/>
            <person name="Fujisawa T."/>
            <person name="Togashi T."/>
            <person name="Yamamoto N."/>
            <person name="Seo M."/>
            <person name="Sato S."/>
            <person name="Yamada T."/>
            <person name="Mori H."/>
            <person name="Tajima N."/>
            <person name="Moriyama T."/>
            <person name="Ikeuchi M."/>
            <person name="Watanabe M."/>
            <person name="Wada H."/>
            <person name="Kobayashi K."/>
            <person name="Saito M."/>
            <person name="Masuda T."/>
            <person name="Sasaki-Sekimoto Y."/>
            <person name="Mashiguchi K."/>
            <person name="Awai K."/>
            <person name="Shimojima M."/>
            <person name="Masuda S."/>
            <person name="Iwai M."/>
            <person name="Nobusawa T."/>
            <person name="Narise T."/>
            <person name="Kondo S."/>
            <person name="Saito H."/>
            <person name="Sato R."/>
            <person name="Murakawa M."/>
            <person name="Ihara Y."/>
            <person name="Oshima-Yamada Y."/>
            <person name="Ohtaka K."/>
            <person name="Satoh M."/>
            <person name="Sonobe K."/>
            <person name="Ishii M."/>
            <person name="Ohtani R."/>
            <person name="Kanamori-Sato M."/>
            <person name="Honoki R."/>
            <person name="Miyazaki D."/>
            <person name="Mochizuki H."/>
            <person name="Umetsu J."/>
            <person name="Higashi K."/>
            <person name="Shibata D."/>
            <person name="Kamiya Y."/>
            <person name="Sato N."/>
            <person name="Nakamura Y."/>
            <person name="Tabata S."/>
            <person name="Ida S."/>
            <person name="Kurokawa K."/>
            <person name="Ohta H."/>
        </authorList>
    </citation>
    <scope>NUCLEOTIDE SEQUENCE [LARGE SCALE GENOMIC DNA]</scope>
    <source>
        <strain evidence="2 3">NIES-2285</strain>
    </source>
</reference>
<dbReference type="PANTHER" id="PTHR42678">
    <property type="entry name" value="AMIDASE"/>
    <property type="match status" value="1"/>
</dbReference>
<dbReference type="STRING" id="105231.A0A1Y1HN67"/>
<dbReference type="AlphaFoldDB" id="A0A1Y1HN67"/>